<feature type="non-terminal residue" evidence="1">
    <location>
        <position position="300"/>
    </location>
</feature>
<dbReference type="Proteomes" id="UP000780801">
    <property type="component" value="Unassembled WGS sequence"/>
</dbReference>
<proteinExistence type="predicted"/>
<reference evidence="1" key="1">
    <citation type="journal article" date="2020" name="Fungal Divers.">
        <title>Resolving the Mortierellaceae phylogeny through synthesis of multi-gene phylogenetics and phylogenomics.</title>
        <authorList>
            <person name="Vandepol N."/>
            <person name="Liber J."/>
            <person name="Desiro A."/>
            <person name="Na H."/>
            <person name="Kennedy M."/>
            <person name="Barry K."/>
            <person name="Grigoriev I.V."/>
            <person name="Miller A.N."/>
            <person name="O'Donnell K."/>
            <person name="Stajich J.E."/>
            <person name="Bonito G."/>
        </authorList>
    </citation>
    <scope>NUCLEOTIDE SEQUENCE</scope>
    <source>
        <strain evidence="1">KOD1015</strain>
    </source>
</reference>
<dbReference type="OrthoDB" id="376826at2759"/>
<evidence type="ECO:0000313" key="2">
    <source>
        <dbReference type="Proteomes" id="UP000780801"/>
    </source>
</evidence>
<comment type="caution">
    <text evidence="1">The sequence shown here is derived from an EMBL/GenBank/DDBJ whole genome shotgun (WGS) entry which is preliminary data.</text>
</comment>
<organism evidence="1 2">
    <name type="scientific">Lunasporangiospora selenospora</name>
    <dbReference type="NCBI Taxonomy" id="979761"/>
    <lineage>
        <taxon>Eukaryota</taxon>
        <taxon>Fungi</taxon>
        <taxon>Fungi incertae sedis</taxon>
        <taxon>Mucoromycota</taxon>
        <taxon>Mortierellomycotina</taxon>
        <taxon>Mortierellomycetes</taxon>
        <taxon>Mortierellales</taxon>
        <taxon>Mortierellaceae</taxon>
        <taxon>Lunasporangiospora</taxon>
    </lineage>
</organism>
<gene>
    <name evidence="1" type="ORF">BGW38_009460</name>
</gene>
<sequence>ESSKSAYTQIQSTIDARVTVPVKTVTSTLATTATSTATQIATSATSTATQIANTVNTRATPIVDGIETIVNRYLPDSETNQATRVVDIGRAVSLRVSRRLSVGVAPITQSAHDLRKAAENNAALVKSRESLQALNIRLNALVEALRAHAKELQENVGRVPADASARVHTLSSSLLLELESLSVYLREHSPKLPEYVQVRLEPLVGFMNDRYAVVKCEISKSDVPAIQKARNILQVTTEETLPILQGAAQEVRESLVQYQVSIQENVQRGLHKVQEVNCSVSDAAVRAVHTARVTLVGGAK</sequence>
<evidence type="ECO:0000313" key="1">
    <source>
        <dbReference type="EMBL" id="KAF9552475.1"/>
    </source>
</evidence>
<accession>A0A9P6FJ21</accession>
<protein>
    <submittedName>
        <fullName evidence="1">Uncharacterized protein</fullName>
    </submittedName>
</protein>
<dbReference type="EMBL" id="JAABOA010006989">
    <property type="protein sequence ID" value="KAF9552475.1"/>
    <property type="molecule type" value="Genomic_DNA"/>
</dbReference>
<keyword evidence="2" id="KW-1185">Reference proteome</keyword>
<dbReference type="AlphaFoldDB" id="A0A9P6FJ21"/>
<name>A0A9P6FJ21_9FUNG</name>